<keyword evidence="2" id="KW-1003">Cell membrane</keyword>
<feature type="transmembrane region" description="Helical" evidence="6">
    <location>
        <begin position="133"/>
        <end position="151"/>
    </location>
</feature>
<evidence type="ECO:0000256" key="2">
    <source>
        <dbReference type="ARBA" id="ARBA00022475"/>
    </source>
</evidence>
<feature type="non-terminal residue" evidence="8">
    <location>
        <position position="1"/>
    </location>
</feature>
<dbReference type="NCBIfam" id="TIGR00360">
    <property type="entry name" value="ComEC_N-term"/>
    <property type="match status" value="1"/>
</dbReference>
<evidence type="ECO:0000259" key="7">
    <source>
        <dbReference type="Pfam" id="PF03772"/>
    </source>
</evidence>
<reference evidence="8 9" key="1">
    <citation type="journal article" date="2019" name="Anaerobe">
        <title>Brachyspira catarrhinii sp. nov., an anaerobic intestinal spirochaete isolated from vervet monkeys may have been misidentified as Brachyspira aalborgi in previous studies.</title>
        <authorList>
            <person name="Phillips N.D."/>
            <person name="La T."/>
            <person name="Hampson D.J."/>
        </authorList>
    </citation>
    <scope>NUCLEOTIDE SEQUENCE [LARGE SCALE GENOMIC DNA]</scope>
    <source>
        <strain evidence="8 9">Z12</strain>
    </source>
</reference>
<name>A0ABY2TSL8_9SPIR</name>
<proteinExistence type="predicted"/>
<evidence type="ECO:0000313" key="9">
    <source>
        <dbReference type="Proteomes" id="UP000310168"/>
    </source>
</evidence>
<sequence>IYTKNIFTNDNENDTVNILQNKMLFGVSSIYPYINFTVQESGFSIISFIKNYINKFGLHFRNIVKKSLGKFLSPISYSVAQGITIGDKSIIPKNINQYFIDAGISHILSISGLHISMVLYILFLALSFFPIDFYKRILISTVITVAIYPAITLFSVSIIRASIMAFCLLISYVFDKNRNSVNSLFLAALIILIIEPNSIREISFQFSFLATFGIILYYPIFDFYFLSKITKNINNYFLKNLIKKLIAFLFINLIALISILPLSVHHFSILNLTSIISNIFAVPLAFIILASSIITIIAFQIFSSLSIYPASTVEFFTNILINLSKKFSDIKFLKYQISCNLYLAIFITFIIMIIGLTIRIKMNEKSESDI</sequence>
<dbReference type="InterPro" id="IPR052159">
    <property type="entry name" value="Competence_DNA_uptake"/>
</dbReference>
<gene>
    <name evidence="8" type="ORF">EZH24_02980</name>
</gene>
<feature type="domain" description="ComEC/Rec2-related protein" evidence="7">
    <location>
        <begin position="84"/>
        <end position="359"/>
    </location>
</feature>
<feature type="transmembrane region" description="Helical" evidence="6">
    <location>
        <begin position="275"/>
        <end position="298"/>
    </location>
</feature>
<accession>A0ABY2TSL8</accession>
<dbReference type="PANTHER" id="PTHR30619:SF1">
    <property type="entry name" value="RECOMBINATION PROTEIN 2"/>
    <property type="match status" value="1"/>
</dbReference>
<dbReference type="InterPro" id="IPR004477">
    <property type="entry name" value="ComEC_N"/>
</dbReference>
<protein>
    <submittedName>
        <fullName evidence="8">ComEC/Rec2 family competence protein</fullName>
    </submittedName>
</protein>
<evidence type="ECO:0000256" key="6">
    <source>
        <dbReference type="SAM" id="Phobius"/>
    </source>
</evidence>
<keyword evidence="9" id="KW-1185">Reference proteome</keyword>
<keyword evidence="4 6" id="KW-1133">Transmembrane helix</keyword>
<evidence type="ECO:0000256" key="4">
    <source>
        <dbReference type="ARBA" id="ARBA00022989"/>
    </source>
</evidence>
<evidence type="ECO:0000256" key="5">
    <source>
        <dbReference type="ARBA" id="ARBA00023136"/>
    </source>
</evidence>
<keyword evidence="3 6" id="KW-0812">Transmembrane</keyword>
<evidence type="ECO:0000313" key="8">
    <source>
        <dbReference type="EMBL" id="TKZ35868.1"/>
    </source>
</evidence>
<dbReference type="EMBL" id="SJDU01000045">
    <property type="protein sequence ID" value="TKZ35868.1"/>
    <property type="molecule type" value="Genomic_DNA"/>
</dbReference>
<dbReference type="Pfam" id="PF03772">
    <property type="entry name" value="Competence"/>
    <property type="match status" value="1"/>
</dbReference>
<comment type="caution">
    <text evidence="8">The sequence shown here is derived from an EMBL/GenBank/DDBJ whole genome shotgun (WGS) entry which is preliminary data.</text>
</comment>
<dbReference type="RefSeq" id="WP_137997647.1">
    <property type="nucleotide sequence ID" value="NZ_SJDU01000045.1"/>
</dbReference>
<feature type="transmembrane region" description="Helical" evidence="6">
    <location>
        <begin position="335"/>
        <end position="358"/>
    </location>
</feature>
<feature type="transmembrane region" description="Helical" evidence="6">
    <location>
        <begin position="245"/>
        <end position="263"/>
    </location>
</feature>
<evidence type="ECO:0000256" key="1">
    <source>
        <dbReference type="ARBA" id="ARBA00004651"/>
    </source>
</evidence>
<keyword evidence="5 6" id="KW-0472">Membrane</keyword>
<organism evidence="8 9">
    <name type="scientific">Brachyspira catarrhinii</name>
    <dbReference type="NCBI Taxonomy" id="2528966"/>
    <lineage>
        <taxon>Bacteria</taxon>
        <taxon>Pseudomonadati</taxon>
        <taxon>Spirochaetota</taxon>
        <taxon>Spirochaetia</taxon>
        <taxon>Brachyspirales</taxon>
        <taxon>Brachyspiraceae</taxon>
        <taxon>Brachyspira</taxon>
    </lineage>
</organism>
<feature type="transmembrane region" description="Helical" evidence="6">
    <location>
        <begin position="103"/>
        <end position="126"/>
    </location>
</feature>
<comment type="subcellular location">
    <subcellularLocation>
        <location evidence="1">Cell membrane</location>
        <topology evidence="1">Multi-pass membrane protein</topology>
    </subcellularLocation>
</comment>
<feature type="transmembrane region" description="Helical" evidence="6">
    <location>
        <begin position="181"/>
        <end position="199"/>
    </location>
</feature>
<feature type="transmembrane region" description="Helical" evidence="6">
    <location>
        <begin position="205"/>
        <end position="225"/>
    </location>
</feature>
<dbReference type="PANTHER" id="PTHR30619">
    <property type="entry name" value="DNA INTERNALIZATION/COMPETENCE PROTEIN COMEC/REC2"/>
    <property type="match status" value="1"/>
</dbReference>
<evidence type="ECO:0000256" key="3">
    <source>
        <dbReference type="ARBA" id="ARBA00022692"/>
    </source>
</evidence>
<dbReference type="Proteomes" id="UP000310168">
    <property type="component" value="Unassembled WGS sequence"/>
</dbReference>